<sequence>MLLTLGAADAEAAVAWATALRAERRIEGYALAPTTLEDAYLAATAPKETADA</sequence>
<proteinExistence type="predicted"/>
<reference evidence="1" key="1">
    <citation type="submission" date="2021-10" db="EMBL/GenBank/DDBJ databases">
        <title>Streptomonospora sp. nov., isolated from mangrove soil.</title>
        <authorList>
            <person name="Chen X."/>
            <person name="Ge X."/>
            <person name="Liu W."/>
        </authorList>
    </citation>
    <scope>NUCLEOTIDE SEQUENCE</scope>
    <source>
        <strain evidence="1">S1-112</strain>
    </source>
</reference>
<dbReference type="AlphaFoldDB" id="A0A9X3SF34"/>
<gene>
    <name evidence="1" type="ORF">LG943_19615</name>
</gene>
<accession>A0A9X3SF34</accession>
<name>A0A9X3SF34_9ACTN</name>
<keyword evidence="2" id="KW-1185">Reference proteome</keyword>
<comment type="caution">
    <text evidence="1">The sequence shown here is derived from an EMBL/GenBank/DDBJ whole genome shotgun (WGS) entry which is preliminary data.</text>
</comment>
<evidence type="ECO:0000313" key="2">
    <source>
        <dbReference type="Proteomes" id="UP001140076"/>
    </source>
</evidence>
<evidence type="ECO:0000313" key="1">
    <source>
        <dbReference type="EMBL" id="MDA0566503.1"/>
    </source>
</evidence>
<dbReference type="Proteomes" id="UP001140076">
    <property type="component" value="Unassembled WGS sequence"/>
</dbReference>
<protein>
    <submittedName>
        <fullName evidence="1">Uncharacterized protein</fullName>
    </submittedName>
</protein>
<dbReference type="EMBL" id="JAJAQC010000037">
    <property type="protein sequence ID" value="MDA0566503.1"/>
    <property type="molecule type" value="Genomic_DNA"/>
</dbReference>
<dbReference type="RefSeq" id="WP_270073761.1">
    <property type="nucleotide sequence ID" value="NZ_JAJAQC010000037.1"/>
</dbReference>
<organism evidence="1 2">
    <name type="scientific">Streptomonospora mangrovi</name>
    <dbReference type="NCBI Taxonomy" id="2883123"/>
    <lineage>
        <taxon>Bacteria</taxon>
        <taxon>Bacillati</taxon>
        <taxon>Actinomycetota</taxon>
        <taxon>Actinomycetes</taxon>
        <taxon>Streptosporangiales</taxon>
        <taxon>Nocardiopsidaceae</taxon>
        <taxon>Streptomonospora</taxon>
    </lineage>
</organism>